<dbReference type="InterPro" id="IPR003343">
    <property type="entry name" value="Big_2"/>
</dbReference>
<dbReference type="InterPro" id="IPR003599">
    <property type="entry name" value="Ig_sub"/>
</dbReference>
<dbReference type="EMBL" id="MT028297">
    <property type="protein sequence ID" value="QIN94799.1"/>
    <property type="molecule type" value="Genomic_DNA"/>
</dbReference>
<sequence length="487" mass="52872">MADNTLISYDLNGKKLSFANWISNLSPTETPFVSMTGKEAINQTLFQWQTDTLGQVDLNNAVAEGSPAEDKERKSTTVLSNITQILRKVVKVSDTANALANYGRGKELQYQMEKAGKEIKRDLEAIFLNNGARVDGTGPGLGDAGTARKTAGFKALVAAKDAADTDTGAVVHKEAELNEESLFDLTYNLYLSGSNANIIMFHPKHASFFASLMETSAAGSNRMKMFDGPETRFKKYVSSIVDPLGQEYKLIPNRFMPQDAIYFFAPSDWTQMVLRAPQRTKLAKDGSYEKWMVEMEVGLRHRNPYASGILAVKAGEGKVTSQPKDVTIEVGDSLTLSADADKYNSVQWFKDDKEVSGATGTTYTKENVTLGDAGKYKAVFTGSYGKLETNTATVTVNEKTVEVESVELDTITAEVKIGETIDLKATVKPDGATDKKLTWKSSDNKLATVTQTGKVKGVSEGEVKITATSSNGKSAEATVTVSKPDTE</sequence>
<evidence type="ECO:0000313" key="5">
    <source>
        <dbReference type="Proteomes" id="UP000500956"/>
    </source>
</evidence>
<dbReference type="Gene3D" id="2.60.40.1080">
    <property type="match status" value="1"/>
</dbReference>
<evidence type="ECO:0000313" key="4">
    <source>
        <dbReference type="EMBL" id="QIN94799.1"/>
    </source>
</evidence>
<feature type="domain" description="Immunoglobulin" evidence="2">
    <location>
        <begin position="410"/>
        <end position="482"/>
    </location>
</feature>
<reference evidence="4 5" key="1">
    <citation type="submission" date="2020-02" db="EMBL/GenBank/DDBJ databases">
        <title>Characterization of Proteus podophage Privateer.</title>
        <authorList>
            <person name="Corban J."/>
            <person name="Ramsey J."/>
        </authorList>
    </citation>
    <scope>NUCLEOTIDE SEQUENCE [LARGE SCALE GENOMIC DNA]</scope>
</reference>
<dbReference type="InterPro" id="IPR013783">
    <property type="entry name" value="Ig-like_fold"/>
</dbReference>
<accession>A0A6G8R3M3</accession>
<organism evidence="4 5">
    <name type="scientific">Proteus phage Privateer</name>
    <dbReference type="NCBI Taxonomy" id="2712958"/>
    <lineage>
        <taxon>Viruses</taxon>
        <taxon>Duplodnaviria</taxon>
        <taxon>Heunggongvirae</taxon>
        <taxon>Uroviricota</taxon>
        <taxon>Caudoviricetes</taxon>
        <taxon>Grimontviridae</taxon>
        <taxon>Privateervirus</taxon>
        <taxon>Privateervirus privateer</taxon>
    </lineage>
</organism>
<dbReference type="Pfam" id="PF17236">
    <property type="entry name" value="SU10_MCP"/>
    <property type="match status" value="1"/>
</dbReference>
<dbReference type="Proteomes" id="UP000500956">
    <property type="component" value="Segment"/>
</dbReference>
<dbReference type="SMART" id="SM00635">
    <property type="entry name" value="BID_2"/>
    <property type="match status" value="1"/>
</dbReference>
<evidence type="ECO:0000256" key="1">
    <source>
        <dbReference type="SAM" id="MobiDB-lite"/>
    </source>
</evidence>
<name>A0A6G8R3M3_9CAUD</name>
<dbReference type="InterPro" id="IPR035198">
    <property type="entry name" value="SU10_MCP"/>
</dbReference>
<feature type="domain" description="BIG2" evidence="3">
    <location>
        <begin position="402"/>
        <end position="479"/>
    </location>
</feature>
<dbReference type="Pfam" id="PF07679">
    <property type="entry name" value="I-set"/>
    <property type="match status" value="1"/>
</dbReference>
<dbReference type="Pfam" id="PF02368">
    <property type="entry name" value="Big_2"/>
    <property type="match status" value="1"/>
</dbReference>
<proteinExistence type="predicted"/>
<feature type="domain" description="Immunoglobulin" evidence="2">
    <location>
        <begin position="323"/>
        <end position="397"/>
    </location>
</feature>
<dbReference type="InterPro" id="IPR013098">
    <property type="entry name" value="Ig_I-set"/>
</dbReference>
<keyword evidence="5" id="KW-1185">Reference proteome</keyword>
<dbReference type="SUPFAM" id="SSF49373">
    <property type="entry name" value="Invasin/intimin cell-adhesion fragments"/>
    <property type="match status" value="1"/>
</dbReference>
<dbReference type="SUPFAM" id="SSF48726">
    <property type="entry name" value="Immunoglobulin"/>
    <property type="match status" value="1"/>
</dbReference>
<evidence type="ECO:0000259" key="3">
    <source>
        <dbReference type="SMART" id="SM00635"/>
    </source>
</evidence>
<protein>
    <submittedName>
        <fullName evidence="4">Minor capsid protein</fullName>
    </submittedName>
</protein>
<gene>
    <name evidence="4" type="ORF">CPT_Privateer_006</name>
</gene>
<dbReference type="Gene3D" id="2.60.40.10">
    <property type="entry name" value="Immunoglobulins"/>
    <property type="match status" value="1"/>
</dbReference>
<dbReference type="InterPro" id="IPR008964">
    <property type="entry name" value="Invasin/intimin_cell_adhesion"/>
</dbReference>
<dbReference type="SMART" id="SM00409">
    <property type="entry name" value="IG"/>
    <property type="match status" value="2"/>
</dbReference>
<dbReference type="InterPro" id="IPR036179">
    <property type="entry name" value="Ig-like_dom_sf"/>
</dbReference>
<feature type="region of interest" description="Disordered" evidence="1">
    <location>
        <begin position="467"/>
        <end position="487"/>
    </location>
</feature>
<evidence type="ECO:0000259" key="2">
    <source>
        <dbReference type="SMART" id="SM00409"/>
    </source>
</evidence>